<reference evidence="9" key="2">
    <citation type="submission" date="2020-08" db="EMBL/GenBank/DDBJ databases">
        <title>Plant Genome Project.</title>
        <authorList>
            <person name="Zhang R.-G."/>
        </authorList>
    </citation>
    <scope>NUCLEOTIDE SEQUENCE</scope>
    <source>
        <strain evidence="9">Huo1</strain>
        <tissue evidence="9">Leaf</tissue>
    </source>
</reference>
<dbReference type="Gene3D" id="1.10.8.60">
    <property type="match status" value="1"/>
</dbReference>
<dbReference type="Pfam" id="PF00498">
    <property type="entry name" value="FHA"/>
    <property type="match status" value="1"/>
</dbReference>
<dbReference type="CDD" id="cd19520">
    <property type="entry name" value="RecA-like_ATAD1"/>
    <property type="match status" value="1"/>
</dbReference>
<dbReference type="SUPFAM" id="SSF52540">
    <property type="entry name" value="P-loop containing nucleoside triphosphate hydrolases"/>
    <property type="match status" value="1"/>
</dbReference>
<dbReference type="GO" id="GO:0016887">
    <property type="term" value="F:ATP hydrolysis activity"/>
    <property type="evidence" value="ECO:0007669"/>
    <property type="project" value="InterPro"/>
</dbReference>
<dbReference type="InterPro" id="IPR051701">
    <property type="entry name" value="Mito_OM_Translocase_MSP1"/>
</dbReference>
<dbReference type="GO" id="GO:0005741">
    <property type="term" value="C:mitochondrial outer membrane"/>
    <property type="evidence" value="ECO:0007669"/>
    <property type="project" value="UniProtKB-SubCell"/>
</dbReference>
<dbReference type="FunFam" id="3.40.50.300:FF:000416">
    <property type="entry name" value="p-loop nucleoside triphosphate hydrolase superfamily protein"/>
    <property type="match status" value="1"/>
</dbReference>
<dbReference type="InterPro" id="IPR056653">
    <property type="entry name" value="DUF7751"/>
</dbReference>
<evidence type="ECO:0000256" key="4">
    <source>
        <dbReference type="ARBA" id="ARBA00022840"/>
    </source>
</evidence>
<evidence type="ECO:0000256" key="7">
    <source>
        <dbReference type="SAM" id="MobiDB-lite"/>
    </source>
</evidence>
<evidence type="ECO:0000256" key="6">
    <source>
        <dbReference type="PROSITE-ProRule" id="PRU00182"/>
    </source>
</evidence>
<feature type="region of interest" description="Disordered" evidence="7">
    <location>
        <begin position="457"/>
        <end position="512"/>
    </location>
</feature>
<dbReference type="PANTHER" id="PTHR45644:SF39">
    <property type="entry name" value="AAA-TYPE ATPASE FAMILY PROTEIN-RELATED"/>
    <property type="match status" value="1"/>
</dbReference>
<dbReference type="InterPro" id="IPR027417">
    <property type="entry name" value="P-loop_NTPase"/>
</dbReference>
<keyword evidence="4" id="KW-0067">ATP-binding</keyword>
<evidence type="ECO:0000256" key="2">
    <source>
        <dbReference type="ARBA" id="ARBA00022741"/>
    </source>
</evidence>
<dbReference type="InterPro" id="IPR003960">
    <property type="entry name" value="ATPase_AAA_CS"/>
</dbReference>
<feature type="compositionally biased region" description="Polar residues" evidence="7">
    <location>
        <begin position="457"/>
        <end position="467"/>
    </location>
</feature>
<reference evidence="9" key="1">
    <citation type="submission" date="2018-01" db="EMBL/GenBank/DDBJ databases">
        <authorList>
            <person name="Mao J.F."/>
        </authorList>
    </citation>
    <scope>NUCLEOTIDE SEQUENCE</scope>
    <source>
        <strain evidence="9">Huo1</strain>
        <tissue evidence="9">Leaf</tissue>
    </source>
</reference>
<feature type="region of interest" description="Disordered" evidence="7">
    <location>
        <begin position="1128"/>
        <end position="1148"/>
    </location>
</feature>
<feature type="region of interest" description="Disordered" evidence="7">
    <location>
        <begin position="249"/>
        <end position="283"/>
    </location>
</feature>
<dbReference type="SUPFAM" id="SSF49879">
    <property type="entry name" value="SMAD/FHA domain"/>
    <property type="match status" value="1"/>
</dbReference>
<sequence length="1200" mass="131643">MVSTRRSGSLPSNNSKRSSSPSDDNHNKPSSPKRQKALSLFPSLSKRTEMHRYCFVPFWIAPIFSVATPVVPEVAAATALEKPRSSLLSRKQHQSYETTSPWCKLLTESPQNPTVSVYTTNFLVGSSKQANLLIRDQTISAILCSIRLDQRDDKPVAVLESRGSKGCVLVNGKTIKKNTSCDLSSGDEVVFGFLGSHAYLPYDSVIKTPPPDVQTNIGKFIPVERRGDASAVAGASILASLSMCPDLSRVKPTSQASGKNLRGSDLPPSSPILNEDDLDGQEVNSATNLGSEVAAEDGAVSKNLPLDGNVESGLEASHIEDRDWVRDPAPASQSVMCSRSSAFRDDLIAAILDGRNLDVSFDNFPYYLSESTKSVLIAASYIQLKHKDQVKLTSELPTLNPRILLSGPAGSDIYQEMLAKALAHYFGAKLLIFDSHSFLKGSSKDVELPKVGNNVEKVSNTSKQVPESSELVKDNELSPVEADTKNLLSTPQPCLESPTERETDNVPSSANTTKNVSIKFGDRVKFIGPASAGLYSSSARGPTPGMRGKVLLPFEDNPLSKIGVRFDKLMQDGVDFGGLCDKGQGFFCNGEFTFSAVLLSALCELVDLVSQTFVSFITANELRLDTSGVEDLDKLLIDTMFETVFVVSRYSPFILFMKDAEKSMAGNSESYCTYKNKLEKLPNNIVIIGSQTQTDNRKEKSHPGGLLFTKFGSNQTALLDLAFPDSFGRLHDRTKDVTKATKLLSKLFPNKVTIHLPQDEALLVSWKQQLERDAETLKLIANLNNLRTVLNRSRLECNELESLNIKDQTLTIESAEKVVGWALSHHMMTNPEAETDFKDARVTLAIESIQYGIGILHAIQNDSKSSKKSLKDVVTENEFEKRLLADVIPPSDIGVTFDDIGALENVKDTLKELVMLPLQRPELFCKGQLTKPCKGILLFGPPGTGKTMLAKAVATEAGANFINISMSSITSKWFGEGEKYVKAVFSLASKIAPSVIFVDEVDSMLGRRENPGEHEAMRKMKNEFMVNWDGLRTKDTERVLVLAATNRPFDLDEAVIRRLPRRLMVNLPDAANRAKILRVILAKEDLSPDVDLASVASMTDGYSGSDLKNLCVTAAHRPIREILEKEKKDQEAALAEGRPPPALSGSTDIRSLNSEDFKFAHERVCASVSSESINMTELLQWNELYGEGGSRRKKPLSYFM</sequence>
<dbReference type="InterPro" id="IPR003959">
    <property type="entry name" value="ATPase_AAA_core"/>
</dbReference>
<dbReference type="Proteomes" id="UP000298416">
    <property type="component" value="Unassembled WGS sequence"/>
</dbReference>
<dbReference type="Pfam" id="PF17862">
    <property type="entry name" value="AAA_lid_3"/>
    <property type="match status" value="1"/>
</dbReference>
<dbReference type="SMART" id="SM00382">
    <property type="entry name" value="AAA"/>
    <property type="match status" value="1"/>
</dbReference>
<keyword evidence="2" id="KW-0547">Nucleotide-binding</keyword>
<organism evidence="9">
    <name type="scientific">Salvia splendens</name>
    <name type="common">Scarlet sage</name>
    <dbReference type="NCBI Taxonomy" id="180675"/>
    <lineage>
        <taxon>Eukaryota</taxon>
        <taxon>Viridiplantae</taxon>
        <taxon>Streptophyta</taxon>
        <taxon>Embryophyta</taxon>
        <taxon>Tracheophyta</taxon>
        <taxon>Spermatophyta</taxon>
        <taxon>Magnoliopsida</taxon>
        <taxon>eudicotyledons</taxon>
        <taxon>Gunneridae</taxon>
        <taxon>Pentapetalae</taxon>
        <taxon>asterids</taxon>
        <taxon>lamiids</taxon>
        <taxon>Lamiales</taxon>
        <taxon>Lamiaceae</taxon>
        <taxon>Nepetoideae</taxon>
        <taxon>Mentheae</taxon>
        <taxon>Salviinae</taxon>
        <taxon>Salvia</taxon>
        <taxon>Salvia subgen. Calosphace</taxon>
        <taxon>core Calosphace</taxon>
    </lineage>
</organism>
<dbReference type="EMBL" id="PNBA02000010">
    <property type="protein sequence ID" value="KAG6410604.1"/>
    <property type="molecule type" value="Genomic_DNA"/>
</dbReference>
<evidence type="ECO:0000256" key="3">
    <source>
        <dbReference type="ARBA" id="ARBA00022787"/>
    </source>
</evidence>
<feature type="region of interest" description="Disordered" evidence="7">
    <location>
        <begin position="1"/>
        <end position="37"/>
    </location>
</feature>
<accession>A0A8X8XDM0</accession>
<comment type="subcellular location">
    <subcellularLocation>
        <location evidence="1">Mitochondrion outer membrane</location>
        <topology evidence="1">Single-pass membrane protein</topology>
    </subcellularLocation>
</comment>
<dbReference type="Gene3D" id="3.40.50.300">
    <property type="entry name" value="P-loop containing nucleotide triphosphate hydrolases"/>
    <property type="match status" value="1"/>
</dbReference>
<gene>
    <name evidence="9" type="ORF">SASPL_128666</name>
</gene>
<dbReference type="Pfam" id="PF00004">
    <property type="entry name" value="AAA"/>
    <property type="match status" value="1"/>
</dbReference>
<dbReference type="GO" id="GO:0005524">
    <property type="term" value="F:ATP binding"/>
    <property type="evidence" value="ECO:0007669"/>
    <property type="project" value="UniProtKB-KW"/>
</dbReference>
<dbReference type="PROSITE" id="PS00674">
    <property type="entry name" value="AAA"/>
    <property type="match status" value="1"/>
</dbReference>
<dbReference type="PROSITE" id="PS50889">
    <property type="entry name" value="S4"/>
    <property type="match status" value="1"/>
</dbReference>
<keyword evidence="3" id="KW-0472">Membrane</keyword>
<keyword evidence="6" id="KW-0694">RNA-binding</keyword>
<evidence type="ECO:0000313" key="10">
    <source>
        <dbReference type="Proteomes" id="UP000298416"/>
    </source>
</evidence>
<dbReference type="Gene3D" id="2.60.200.20">
    <property type="match status" value="1"/>
</dbReference>
<evidence type="ECO:0000259" key="8">
    <source>
        <dbReference type="SMART" id="SM00382"/>
    </source>
</evidence>
<dbReference type="GO" id="GO:0003723">
    <property type="term" value="F:RNA binding"/>
    <property type="evidence" value="ECO:0007669"/>
    <property type="project" value="UniProtKB-KW"/>
</dbReference>
<protein>
    <recommendedName>
        <fullName evidence="8">AAA+ ATPase domain-containing protein</fullName>
    </recommendedName>
</protein>
<evidence type="ECO:0000313" key="9">
    <source>
        <dbReference type="EMBL" id="KAG6410604.1"/>
    </source>
</evidence>
<name>A0A8X8XDM0_SALSN</name>
<dbReference type="AlphaFoldDB" id="A0A8X8XDM0"/>
<dbReference type="InterPro" id="IPR041569">
    <property type="entry name" value="AAA_lid_3"/>
</dbReference>
<evidence type="ECO:0000256" key="1">
    <source>
        <dbReference type="ARBA" id="ARBA00004572"/>
    </source>
</evidence>
<evidence type="ECO:0000256" key="5">
    <source>
        <dbReference type="ARBA" id="ARBA00023128"/>
    </source>
</evidence>
<comment type="caution">
    <text evidence="9">The sequence shown here is derived from an EMBL/GenBank/DDBJ whole genome shotgun (WGS) entry which is preliminary data.</text>
</comment>
<keyword evidence="3" id="KW-1000">Mitochondrion outer membrane</keyword>
<feature type="compositionally biased region" description="Low complexity" evidence="7">
    <location>
        <begin position="7"/>
        <end position="22"/>
    </location>
</feature>
<dbReference type="InterPro" id="IPR003593">
    <property type="entry name" value="AAA+_ATPase"/>
</dbReference>
<keyword evidence="10" id="KW-1185">Reference proteome</keyword>
<dbReference type="PANTHER" id="PTHR45644">
    <property type="entry name" value="AAA ATPASE, PUTATIVE (AFU_ORTHOLOGUE AFUA_2G12920)-RELATED-RELATED"/>
    <property type="match status" value="1"/>
</dbReference>
<keyword evidence="5" id="KW-0496">Mitochondrion</keyword>
<dbReference type="InterPro" id="IPR008984">
    <property type="entry name" value="SMAD_FHA_dom_sf"/>
</dbReference>
<proteinExistence type="predicted"/>
<dbReference type="Pfam" id="PF24933">
    <property type="entry name" value="DUF7751"/>
    <property type="match status" value="1"/>
</dbReference>
<feature type="domain" description="AAA+ ATPase" evidence="8">
    <location>
        <begin position="932"/>
        <end position="1069"/>
    </location>
</feature>
<dbReference type="InterPro" id="IPR000253">
    <property type="entry name" value="FHA_dom"/>
</dbReference>